<dbReference type="Proteomes" id="UP000054166">
    <property type="component" value="Unassembled WGS sequence"/>
</dbReference>
<protein>
    <submittedName>
        <fullName evidence="1">Uncharacterized protein</fullName>
    </submittedName>
</protein>
<dbReference type="InParanoid" id="A0A0C3CRE6"/>
<dbReference type="AlphaFoldDB" id="A0A0C3CRE6"/>
<reference evidence="2" key="2">
    <citation type="submission" date="2015-01" db="EMBL/GenBank/DDBJ databases">
        <title>Evolutionary Origins and Diversification of the Mycorrhizal Mutualists.</title>
        <authorList>
            <consortium name="DOE Joint Genome Institute"/>
            <consortium name="Mycorrhizal Genomics Consortium"/>
            <person name="Kohler A."/>
            <person name="Kuo A."/>
            <person name="Nagy L.G."/>
            <person name="Floudas D."/>
            <person name="Copeland A."/>
            <person name="Barry K.W."/>
            <person name="Cichocki N."/>
            <person name="Veneault-Fourrey C."/>
            <person name="LaButti K."/>
            <person name="Lindquist E.A."/>
            <person name="Lipzen A."/>
            <person name="Lundell T."/>
            <person name="Morin E."/>
            <person name="Murat C."/>
            <person name="Riley R."/>
            <person name="Ohm R."/>
            <person name="Sun H."/>
            <person name="Tunlid A."/>
            <person name="Henrissat B."/>
            <person name="Grigoriev I.V."/>
            <person name="Hibbett D.S."/>
            <person name="Martin F."/>
        </authorList>
    </citation>
    <scope>NUCLEOTIDE SEQUENCE [LARGE SCALE GENOMIC DNA]</scope>
    <source>
        <strain evidence="2">F 1598</strain>
    </source>
</reference>
<keyword evidence="2" id="KW-1185">Reference proteome</keyword>
<dbReference type="OrthoDB" id="284718at2759"/>
<evidence type="ECO:0000313" key="1">
    <source>
        <dbReference type="EMBL" id="KIM92232.1"/>
    </source>
</evidence>
<dbReference type="STRING" id="765440.A0A0C3CRE6"/>
<dbReference type="EMBL" id="KN832970">
    <property type="protein sequence ID" value="KIM92232.1"/>
    <property type="molecule type" value="Genomic_DNA"/>
</dbReference>
<proteinExistence type="predicted"/>
<gene>
    <name evidence="1" type="ORF">PILCRDRAFT_810263</name>
</gene>
<evidence type="ECO:0000313" key="2">
    <source>
        <dbReference type="Proteomes" id="UP000054166"/>
    </source>
</evidence>
<dbReference type="HOGENOM" id="CLU_174226_0_0_1"/>
<reference evidence="1 2" key="1">
    <citation type="submission" date="2014-04" db="EMBL/GenBank/DDBJ databases">
        <authorList>
            <consortium name="DOE Joint Genome Institute"/>
            <person name="Kuo A."/>
            <person name="Tarkka M."/>
            <person name="Buscot F."/>
            <person name="Kohler A."/>
            <person name="Nagy L.G."/>
            <person name="Floudas D."/>
            <person name="Copeland A."/>
            <person name="Barry K.W."/>
            <person name="Cichocki N."/>
            <person name="Veneault-Fourrey C."/>
            <person name="LaButti K."/>
            <person name="Lindquist E.A."/>
            <person name="Lipzen A."/>
            <person name="Lundell T."/>
            <person name="Morin E."/>
            <person name="Murat C."/>
            <person name="Sun H."/>
            <person name="Tunlid A."/>
            <person name="Henrissat B."/>
            <person name="Grigoriev I.V."/>
            <person name="Hibbett D.S."/>
            <person name="Martin F."/>
            <person name="Nordberg H.P."/>
            <person name="Cantor M.N."/>
            <person name="Hua S.X."/>
        </authorList>
    </citation>
    <scope>NUCLEOTIDE SEQUENCE [LARGE SCALE GENOMIC DNA]</scope>
    <source>
        <strain evidence="1 2">F 1598</strain>
    </source>
</reference>
<sequence>MSKLTDPRDASLESKLVFPHRWPRDYMDALSTSGMFLSGLIMVTRNRYMSWPALMLAINGLINQHPLREKESASSPWATLMLAIASVLVSYSPLFIVSPTQIPTSTPLS</sequence>
<name>A0A0C3CRE6_PILCF</name>
<organism evidence="1 2">
    <name type="scientific">Piloderma croceum (strain F 1598)</name>
    <dbReference type="NCBI Taxonomy" id="765440"/>
    <lineage>
        <taxon>Eukaryota</taxon>
        <taxon>Fungi</taxon>
        <taxon>Dikarya</taxon>
        <taxon>Basidiomycota</taxon>
        <taxon>Agaricomycotina</taxon>
        <taxon>Agaricomycetes</taxon>
        <taxon>Agaricomycetidae</taxon>
        <taxon>Atheliales</taxon>
        <taxon>Atheliaceae</taxon>
        <taxon>Piloderma</taxon>
    </lineage>
</organism>
<accession>A0A0C3CRE6</accession>